<feature type="signal peptide" evidence="1">
    <location>
        <begin position="1"/>
        <end position="30"/>
    </location>
</feature>
<gene>
    <name evidence="2" type="ORF">NDU88_001841</name>
</gene>
<sequence>MLSHICCSPWCRCPYLLLLLLSLPEDPTELCPGLLFHQQPVLQASCDINHQKGAAGVCQPRKYLGPGLRQSLGTELRLYDRLSQRSSISSSLECTVL</sequence>
<evidence type="ECO:0000313" key="2">
    <source>
        <dbReference type="EMBL" id="KAJ1185045.1"/>
    </source>
</evidence>
<evidence type="ECO:0008006" key="4">
    <source>
        <dbReference type="Google" id="ProtNLM"/>
    </source>
</evidence>
<accession>A0AAV7U849</accession>
<evidence type="ECO:0000313" key="3">
    <source>
        <dbReference type="Proteomes" id="UP001066276"/>
    </source>
</evidence>
<proteinExistence type="predicted"/>
<organism evidence="2 3">
    <name type="scientific">Pleurodeles waltl</name>
    <name type="common">Iberian ribbed newt</name>
    <dbReference type="NCBI Taxonomy" id="8319"/>
    <lineage>
        <taxon>Eukaryota</taxon>
        <taxon>Metazoa</taxon>
        <taxon>Chordata</taxon>
        <taxon>Craniata</taxon>
        <taxon>Vertebrata</taxon>
        <taxon>Euteleostomi</taxon>
        <taxon>Amphibia</taxon>
        <taxon>Batrachia</taxon>
        <taxon>Caudata</taxon>
        <taxon>Salamandroidea</taxon>
        <taxon>Salamandridae</taxon>
        <taxon>Pleurodelinae</taxon>
        <taxon>Pleurodeles</taxon>
    </lineage>
</organism>
<keyword evidence="1" id="KW-0732">Signal</keyword>
<name>A0AAV7U849_PLEWA</name>
<dbReference type="Proteomes" id="UP001066276">
    <property type="component" value="Chromosome 3_1"/>
</dbReference>
<protein>
    <recommendedName>
        <fullName evidence="4">Secreted protein</fullName>
    </recommendedName>
</protein>
<feature type="chain" id="PRO_5044012240" description="Secreted protein" evidence="1">
    <location>
        <begin position="31"/>
        <end position="97"/>
    </location>
</feature>
<evidence type="ECO:0000256" key="1">
    <source>
        <dbReference type="SAM" id="SignalP"/>
    </source>
</evidence>
<comment type="caution">
    <text evidence="2">The sequence shown here is derived from an EMBL/GenBank/DDBJ whole genome shotgun (WGS) entry which is preliminary data.</text>
</comment>
<dbReference type="EMBL" id="JANPWB010000005">
    <property type="protein sequence ID" value="KAJ1185045.1"/>
    <property type="molecule type" value="Genomic_DNA"/>
</dbReference>
<reference evidence="2" key="1">
    <citation type="journal article" date="2022" name="bioRxiv">
        <title>Sequencing and chromosome-scale assembly of the giantPleurodeles waltlgenome.</title>
        <authorList>
            <person name="Brown T."/>
            <person name="Elewa A."/>
            <person name="Iarovenko S."/>
            <person name="Subramanian E."/>
            <person name="Araus A.J."/>
            <person name="Petzold A."/>
            <person name="Susuki M."/>
            <person name="Suzuki K.-i.T."/>
            <person name="Hayashi T."/>
            <person name="Toyoda A."/>
            <person name="Oliveira C."/>
            <person name="Osipova E."/>
            <person name="Leigh N.D."/>
            <person name="Simon A."/>
            <person name="Yun M.H."/>
        </authorList>
    </citation>
    <scope>NUCLEOTIDE SEQUENCE</scope>
    <source>
        <strain evidence="2">20211129_DDA</strain>
        <tissue evidence="2">Liver</tissue>
    </source>
</reference>
<keyword evidence="3" id="KW-1185">Reference proteome</keyword>
<dbReference type="AlphaFoldDB" id="A0AAV7U849"/>